<evidence type="ECO:0000256" key="1">
    <source>
        <dbReference type="ARBA" id="ARBA00022714"/>
    </source>
</evidence>
<evidence type="ECO:0000256" key="5">
    <source>
        <dbReference type="ARBA" id="ARBA00023014"/>
    </source>
</evidence>
<comment type="caution">
    <text evidence="7">The sequence shown here is derived from an EMBL/GenBank/DDBJ whole genome shotgun (WGS) entry which is preliminary data.</text>
</comment>
<dbReference type="Gene3D" id="3.10.20.30">
    <property type="match status" value="1"/>
</dbReference>
<dbReference type="InterPro" id="IPR012675">
    <property type="entry name" value="Beta-grasp_dom_sf"/>
</dbReference>
<name>A0A1U7NYV2_9DEIO</name>
<evidence type="ECO:0000256" key="4">
    <source>
        <dbReference type="ARBA" id="ARBA00023004"/>
    </source>
</evidence>
<gene>
    <name evidence="7" type="ORF">BOO71_0007351</name>
</gene>
<dbReference type="InterPro" id="IPR051452">
    <property type="entry name" value="Diverse_Oxidoreductases"/>
</dbReference>
<dbReference type="InterPro" id="IPR002888">
    <property type="entry name" value="2Fe-2S-bd"/>
</dbReference>
<evidence type="ECO:0000256" key="3">
    <source>
        <dbReference type="ARBA" id="ARBA00023002"/>
    </source>
</evidence>
<dbReference type="EMBL" id="MSTI01000077">
    <property type="protein sequence ID" value="OLV18098.1"/>
    <property type="molecule type" value="Genomic_DNA"/>
</dbReference>
<dbReference type="InterPro" id="IPR036010">
    <property type="entry name" value="2Fe-2S_ferredoxin-like_sf"/>
</dbReference>
<dbReference type="InterPro" id="IPR001041">
    <property type="entry name" value="2Fe-2S_ferredoxin-type"/>
</dbReference>
<dbReference type="InterPro" id="IPR036884">
    <property type="entry name" value="2Fe-2S-bd_dom_sf"/>
</dbReference>
<accession>A0A1U7NYV2</accession>
<dbReference type="InterPro" id="IPR006058">
    <property type="entry name" value="2Fe2S_fd_BS"/>
</dbReference>
<proteinExistence type="predicted"/>
<organism evidence="7 8">
    <name type="scientific">Deinococcus marmoris</name>
    <dbReference type="NCBI Taxonomy" id="249408"/>
    <lineage>
        <taxon>Bacteria</taxon>
        <taxon>Thermotogati</taxon>
        <taxon>Deinococcota</taxon>
        <taxon>Deinococci</taxon>
        <taxon>Deinococcales</taxon>
        <taxon>Deinococcaceae</taxon>
        <taxon>Deinococcus</taxon>
    </lineage>
</organism>
<dbReference type="eggNOG" id="COG2080">
    <property type="taxonomic scope" value="Bacteria"/>
</dbReference>
<keyword evidence="5" id="KW-0411">Iron-sulfur</keyword>
<reference evidence="7 8" key="1">
    <citation type="submission" date="2017-01" db="EMBL/GenBank/DDBJ databases">
        <title>Genome Analysis of Deinococcus marmoris KOPRI26562.</title>
        <authorList>
            <person name="Kim J.H."/>
            <person name="Oh H.-M."/>
        </authorList>
    </citation>
    <scope>NUCLEOTIDE SEQUENCE [LARGE SCALE GENOMIC DNA]</scope>
    <source>
        <strain evidence="7 8">KOPRI26562</strain>
    </source>
</reference>
<dbReference type="PROSITE" id="PS51085">
    <property type="entry name" value="2FE2S_FER_2"/>
    <property type="match status" value="1"/>
</dbReference>
<evidence type="ECO:0000256" key="2">
    <source>
        <dbReference type="ARBA" id="ARBA00022723"/>
    </source>
</evidence>
<dbReference type="PANTHER" id="PTHR44379:SF2">
    <property type="entry name" value="BLR6218 PROTEIN"/>
    <property type="match status" value="1"/>
</dbReference>
<dbReference type="CDD" id="cd00207">
    <property type="entry name" value="fer2"/>
    <property type="match status" value="1"/>
</dbReference>
<keyword evidence="1" id="KW-0001">2Fe-2S</keyword>
<keyword evidence="4" id="KW-0408">Iron</keyword>
<dbReference type="Gene3D" id="1.10.150.120">
    <property type="entry name" value="[2Fe-2S]-binding domain"/>
    <property type="match status" value="1"/>
</dbReference>
<dbReference type="STRING" id="249408.BOO71_0007351"/>
<evidence type="ECO:0000313" key="7">
    <source>
        <dbReference type="EMBL" id="OLV18098.1"/>
    </source>
</evidence>
<dbReference type="Proteomes" id="UP000186607">
    <property type="component" value="Unassembled WGS sequence"/>
</dbReference>
<dbReference type="GO" id="GO:0046872">
    <property type="term" value="F:metal ion binding"/>
    <property type="evidence" value="ECO:0007669"/>
    <property type="project" value="UniProtKB-KW"/>
</dbReference>
<dbReference type="GO" id="GO:0051537">
    <property type="term" value="F:2 iron, 2 sulfur cluster binding"/>
    <property type="evidence" value="ECO:0007669"/>
    <property type="project" value="UniProtKB-KW"/>
</dbReference>
<sequence>MQLQVNGKTRQVQREDELLLWVLRDELGLTGTHYGCGIGICGSCTVLVDGQVTRSCLTPVASVAGKAVTTLEGLARTGRDGAVTLHPVQQAFVENPLQCGWCLPGHVMSAVALLNANPAPTPEQIDDSAGINLCRCGGYNNVRKAVARAAELKRGGL</sequence>
<keyword evidence="8" id="KW-1185">Reference proteome</keyword>
<keyword evidence="3" id="KW-0560">Oxidoreductase</keyword>
<feature type="domain" description="2Fe-2S ferredoxin-type" evidence="6">
    <location>
        <begin position="1"/>
        <end position="74"/>
    </location>
</feature>
<dbReference type="RefSeq" id="WP_075832795.1">
    <property type="nucleotide sequence ID" value="NZ_MSTI01000077.1"/>
</dbReference>
<dbReference type="OrthoDB" id="9796880at2"/>
<dbReference type="AlphaFoldDB" id="A0A1U7NYV2"/>
<dbReference type="Pfam" id="PF00111">
    <property type="entry name" value="Fer2"/>
    <property type="match status" value="1"/>
</dbReference>
<dbReference type="PANTHER" id="PTHR44379">
    <property type="entry name" value="OXIDOREDUCTASE WITH IRON-SULFUR SUBUNIT"/>
    <property type="match status" value="1"/>
</dbReference>
<evidence type="ECO:0000259" key="6">
    <source>
        <dbReference type="PROSITE" id="PS51085"/>
    </source>
</evidence>
<protein>
    <submittedName>
        <fullName evidence="7">Isoquinoline 1-oxidoreductase alpha subunit</fullName>
    </submittedName>
</protein>
<dbReference type="PROSITE" id="PS00197">
    <property type="entry name" value="2FE2S_FER_1"/>
    <property type="match status" value="1"/>
</dbReference>
<evidence type="ECO:0000313" key="8">
    <source>
        <dbReference type="Proteomes" id="UP000186607"/>
    </source>
</evidence>
<dbReference type="Pfam" id="PF01799">
    <property type="entry name" value="Fer2_2"/>
    <property type="match status" value="1"/>
</dbReference>
<dbReference type="SUPFAM" id="SSF54292">
    <property type="entry name" value="2Fe-2S ferredoxin-like"/>
    <property type="match status" value="1"/>
</dbReference>
<dbReference type="SUPFAM" id="SSF47741">
    <property type="entry name" value="CO dehydrogenase ISP C-domain like"/>
    <property type="match status" value="1"/>
</dbReference>
<dbReference type="GO" id="GO:0016491">
    <property type="term" value="F:oxidoreductase activity"/>
    <property type="evidence" value="ECO:0007669"/>
    <property type="project" value="UniProtKB-KW"/>
</dbReference>
<keyword evidence="2" id="KW-0479">Metal-binding</keyword>